<dbReference type="OrthoDB" id="4485313at2"/>
<evidence type="ECO:0000313" key="1">
    <source>
        <dbReference type="EMBL" id="SHF61019.1"/>
    </source>
</evidence>
<dbReference type="AlphaFoldDB" id="A0A1M5D1X5"/>
<accession>A0A1M5D1X5</accession>
<dbReference type="EMBL" id="FQVN01000004">
    <property type="protein sequence ID" value="SHF61019.1"/>
    <property type="molecule type" value="Genomic_DNA"/>
</dbReference>
<gene>
    <name evidence="1" type="ORF">SAMN05444320_104266</name>
</gene>
<proteinExistence type="predicted"/>
<reference evidence="1 2" key="1">
    <citation type="submission" date="2016-11" db="EMBL/GenBank/DDBJ databases">
        <authorList>
            <person name="Jaros S."/>
            <person name="Januszkiewicz K."/>
            <person name="Wedrychowicz H."/>
        </authorList>
    </citation>
    <scope>NUCLEOTIDE SEQUENCE [LARGE SCALE GENOMIC DNA]</scope>
    <source>
        <strain evidence="1 2">DSM 44523</strain>
    </source>
</reference>
<sequence length="158" mass="17504">MSSLRDSLDDVVEVESSVFGLMDVDVAGCPEPWPQGVLPDADLVLVRPNRVDFRSSASFHWADVRMELWDGPPPARGGEWEQDDEVEVGLSSGVVQLWALTGGGSPRTFALGRPRWVYRLRVSSQGRDDAATQHWQGGVVPNGTERHLLQFWPVRPAD</sequence>
<name>A0A1M5D1X5_STRHI</name>
<organism evidence="1 2">
    <name type="scientific">Streptoalloteichus hindustanus</name>
    <dbReference type="NCBI Taxonomy" id="2017"/>
    <lineage>
        <taxon>Bacteria</taxon>
        <taxon>Bacillati</taxon>
        <taxon>Actinomycetota</taxon>
        <taxon>Actinomycetes</taxon>
        <taxon>Pseudonocardiales</taxon>
        <taxon>Pseudonocardiaceae</taxon>
        <taxon>Streptoalloteichus</taxon>
    </lineage>
</organism>
<evidence type="ECO:0000313" key="2">
    <source>
        <dbReference type="Proteomes" id="UP000184501"/>
    </source>
</evidence>
<dbReference type="STRING" id="2017.SAMN05444320_104266"/>
<keyword evidence="2" id="KW-1185">Reference proteome</keyword>
<dbReference type="Proteomes" id="UP000184501">
    <property type="component" value="Unassembled WGS sequence"/>
</dbReference>
<protein>
    <submittedName>
        <fullName evidence="1">Uncharacterized protein</fullName>
    </submittedName>
</protein>
<dbReference type="RefSeq" id="WP_073483214.1">
    <property type="nucleotide sequence ID" value="NZ_FQVN01000004.1"/>
</dbReference>